<keyword evidence="3" id="KW-0378">Hydrolase</keyword>
<keyword evidence="1" id="KW-0645">Protease</keyword>
<name>A0A8J7QKA3_9BACT</name>
<reference evidence="7" key="1">
    <citation type="submission" date="2021-03" db="EMBL/GenBank/DDBJ databases">
        <authorList>
            <person name="Wang G."/>
        </authorList>
    </citation>
    <scope>NUCLEOTIDE SEQUENCE</scope>
    <source>
        <strain evidence="7">KCTC 12899</strain>
    </source>
</reference>
<keyword evidence="5" id="KW-0732">Signal</keyword>
<evidence type="ECO:0000313" key="8">
    <source>
        <dbReference type="Proteomes" id="UP000664417"/>
    </source>
</evidence>
<dbReference type="Gene3D" id="2.60.40.1170">
    <property type="entry name" value="Mu homology domain, subdomain B"/>
    <property type="match status" value="2"/>
</dbReference>
<evidence type="ECO:0000256" key="5">
    <source>
        <dbReference type="SAM" id="SignalP"/>
    </source>
</evidence>
<feature type="signal peptide" evidence="5">
    <location>
        <begin position="1"/>
        <end position="22"/>
    </location>
</feature>
<comment type="caution">
    <text evidence="7">The sequence shown here is derived from an EMBL/GenBank/DDBJ whole genome shotgun (WGS) entry which is preliminary data.</text>
</comment>
<dbReference type="Gene3D" id="2.60.40.10">
    <property type="entry name" value="Immunoglobulins"/>
    <property type="match status" value="3"/>
</dbReference>
<dbReference type="InterPro" id="IPR001434">
    <property type="entry name" value="OmcB-like_DUF11"/>
</dbReference>
<dbReference type="GO" id="GO:0004222">
    <property type="term" value="F:metalloendopeptidase activity"/>
    <property type="evidence" value="ECO:0007669"/>
    <property type="project" value="InterPro"/>
</dbReference>
<dbReference type="EMBL" id="JAFREP010000039">
    <property type="protein sequence ID" value="MBO1322541.1"/>
    <property type="molecule type" value="Genomic_DNA"/>
</dbReference>
<dbReference type="InterPro" id="IPR024079">
    <property type="entry name" value="MetalloPept_cat_dom_sf"/>
</dbReference>
<proteinExistence type="predicted"/>
<feature type="chain" id="PRO_5035314094" evidence="5">
    <location>
        <begin position="23"/>
        <end position="1119"/>
    </location>
</feature>
<evidence type="ECO:0000256" key="3">
    <source>
        <dbReference type="ARBA" id="ARBA00022801"/>
    </source>
</evidence>
<dbReference type="InterPro" id="IPR047589">
    <property type="entry name" value="DUF11_rpt"/>
</dbReference>
<evidence type="ECO:0000313" key="7">
    <source>
        <dbReference type="EMBL" id="MBO1322541.1"/>
    </source>
</evidence>
<accession>A0A8J7QKA3</accession>
<dbReference type="PROSITE" id="PS50835">
    <property type="entry name" value="IG_LIKE"/>
    <property type="match status" value="1"/>
</dbReference>
<evidence type="ECO:0000256" key="4">
    <source>
        <dbReference type="ARBA" id="ARBA00022833"/>
    </source>
</evidence>
<dbReference type="Pfam" id="PF01345">
    <property type="entry name" value="DUF11"/>
    <property type="match status" value="3"/>
</dbReference>
<dbReference type="RefSeq" id="WP_207862514.1">
    <property type="nucleotide sequence ID" value="NZ_JAFREP010000039.1"/>
</dbReference>
<dbReference type="SMART" id="SM00409">
    <property type="entry name" value="IG"/>
    <property type="match status" value="2"/>
</dbReference>
<dbReference type="GO" id="GO:0006508">
    <property type="term" value="P:proteolysis"/>
    <property type="evidence" value="ECO:0007669"/>
    <property type="project" value="UniProtKB-KW"/>
</dbReference>
<dbReference type="InterPro" id="IPR036179">
    <property type="entry name" value="Ig-like_dom_sf"/>
</dbReference>
<keyword evidence="8" id="KW-1185">Reference proteome</keyword>
<dbReference type="PANTHER" id="PTHR34819">
    <property type="entry name" value="LARGE CYSTEINE-RICH PERIPLASMIC PROTEIN OMCB"/>
    <property type="match status" value="1"/>
</dbReference>
<dbReference type="Proteomes" id="UP000664417">
    <property type="component" value="Unassembled WGS sequence"/>
</dbReference>
<protein>
    <submittedName>
        <fullName evidence="7">DUF11 domain-containing protein</fullName>
    </submittedName>
</protein>
<dbReference type="AlphaFoldDB" id="A0A8J7QKA3"/>
<evidence type="ECO:0000259" key="6">
    <source>
        <dbReference type="PROSITE" id="PS50835"/>
    </source>
</evidence>
<keyword evidence="4" id="KW-0862">Zinc</keyword>
<dbReference type="SUPFAM" id="SSF48726">
    <property type="entry name" value="Immunoglobulin"/>
    <property type="match status" value="1"/>
</dbReference>
<dbReference type="InterPro" id="IPR003599">
    <property type="entry name" value="Ig_sub"/>
</dbReference>
<dbReference type="PANTHER" id="PTHR34819:SF3">
    <property type="entry name" value="CELL SURFACE PROTEIN"/>
    <property type="match status" value="1"/>
</dbReference>
<dbReference type="InterPro" id="IPR051172">
    <property type="entry name" value="Chlamydia_OmcB"/>
</dbReference>
<dbReference type="GO" id="GO:0008270">
    <property type="term" value="F:zinc ion binding"/>
    <property type="evidence" value="ECO:0007669"/>
    <property type="project" value="InterPro"/>
</dbReference>
<sequence length="1119" mass="115774">MVRACKIAAVLAVWLGSTVVFAQCMMVPISLDRRINESEYIVMGRLKGQEAFWNADRTNIYTVNRIEVTAYLKNHGPSEIAVITLGGFVGLEGQISYPSLKLEAINEYVLFLNEAPAAKRAFAVEKREPGLRQLEPFASAQGALTKQAGLYFDLLAEQPLDETKLTGRIFQKTGQRAMTPSGDLFQARVGITGPVKKRSLPITSITPSTTNVGTIENSDFLTIAGSGFGGTADDVFFANADNGGATLTTEEVASDNVSWSDGQVVVKPISSAGTGTVSVNGQTGALTVNYAQTSVYSDAGFNEVTRQFYRLVDLGSGGLNFTYNTSFNANAPAVAAFERSLETWRCTSFANYGVDFKNTSSVSAAARDGVNIVTFGSLGAGVLGRANSFFNGQGTGSCTQHDLVWWLSELDITFAPVPSSASWNFGPDASTASEQDFETVSLHELGHGLGLGHRIAPGSLMHFSSSRGNDVRTPDAAELEGVEDRLTASANLCFIPGAISGTMQLLNSGNCALRTAATPDLAVTKIVDDSSVTEGQTLTYTITVSNVGEGDATNVQLTDNLPNGVTRTATAANASQGSFTEGSGLWNIGSIAAGNSATLGLEVTVDAGASALSQPITNTTSNLSLNETDANGSNDVGSVGITVASNQLDLAVTKSVDDSTVEEGQSITFTVTVTNNGPLQATGVSLNDTLPAGLTLGATVPSQGSFGGGVWTIGTLANGASATLTMAATVNLGASSLSQPITNTANGLAVDQEDTNAGNNSASASITVSDELDLAVAKSVSDANPCVGVPFTYTLTVTRTGAARATGVSLTDVLPSGVARTSTPVVLSQGSFTEGTGLWTVGTMDPGVTATLTMEVALQASADGQITNTASSLALDQTDTNAANNSDSAGVTANRPVSITTDPVSAAVCQGQRVTLTVGATGGNLSYQWFFQSNPMAGETAASLEFTVAGSQNAGSYHCEVSNACGTEVSGSALVTLTDGSLAVRVDPPIGIRGIEPITLEAIIDCALPGTTLLWTDLDTSQTFTSNPLQLSNEAVSTTLNLLVDDGNSTVDTDVIVLVAASDVYFDYNDDGCNNIRDLWALAADWVSADFANDPNGDGALNILDLLHINLQDDLNCAP</sequence>
<dbReference type="InterPro" id="IPR001818">
    <property type="entry name" value="Pept_M10_metallopeptidase"/>
</dbReference>
<dbReference type="GO" id="GO:0031012">
    <property type="term" value="C:extracellular matrix"/>
    <property type="evidence" value="ECO:0007669"/>
    <property type="project" value="InterPro"/>
</dbReference>
<evidence type="ECO:0000256" key="1">
    <source>
        <dbReference type="ARBA" id="ARBA00022670"/>
    </source>
</evidence>
<feature type="domain" description="Ig-like" evidence="6">
    <location>
        <begin position="896"/>
        <end position="978"/>
    </location>
</feature>
<dbReference type="Gene3D" id="3.40.390.10">
    <property type="entry name" value="Collagenase (Catalytic Domain)"/>
    <property type="match status" value="1"/>
</dbReference>
<keyword evidence="2" id="KW-0479">Metal-binding</keyword>
<dbReference type="InterPro" id="IPR013783">
    <property type="entry name" value="Ig-like_fold"/>
</dbReference>
<dbReference type="NCBIfam" id="TIGR01451">
    <property type="entry name" value="B_ant_repeat"/>
    <property type="match status" value="3"/>
</dbReference>
<evidence type="ECO:0000256" key="2">
    <source>
        <dbReference type="ARBA" id="ARBA00022723"/>
    </source>
</evidence>
<gene>
    <name evidence="7" type="ORF">J3U88_28970</name>
</gene>
<dbReference type="SUPFAM" id="SSF55486">
    <property type="entry name" value="Metalloproteases ('zincins'), catalytic domain"/>
    <property type="match status" value="1"/>
</dbReference>
<dbReference type="Pfam" id="PF00413">
    <property type="entry name" value="Peptidase_M10"/>
    <property type="match status" value="1"/>
</dbReference>
<organism evidence="7 8">
    <name type="scientific">Acanthopleuribacter pedis</name>
    <dbReference type="NCBI Taxonomy" id="442870"/>
    <lineage>
        <taxon>Bacteria</taxon>
        <taxon>Pseudomonadati</taxon>
        <taxon>Acidobacteriota</taxon>
        <taxon>Holophagae</taxon>
        <taxon>Acanthopleuribacterales</taxon>
        <taxon>Acanthopleuribacteraceae</taxon>
        <taxon>Acanthopleuribacter</taxon>
    </lineage>
</organism>
<dbReference type="InterPro" id="IPR007110">
    <property type="entry name" value="Ig-like_dom"/>
</dbReference>